<dbReference type="Proteomes" id="UP000320300">
    <property type="component" value="Unassembled WGS sequence"/>
</dbReference>
<keyword evidence="3" id="KW-1185">Reference proteome</keyword>
<accession>A0A521CUF6</accession>
<evidence type="ECO:0000313" key="3">
    <source>
        <dbReference type="Proteomes" id="UP000320300"/>
    </source>
</evidence>
<organism evidence="2 3">
    <name type="scientific">Pedobacter westerhofensis</name>
    <dbReference type="NCBI Taxonomy" id="425512"/>
    <lineage>
        <taxon>Bacteria</taxon>
        <taxon>Pseudomonadati</taxon>
        <taxon>Bacteroidota</taxon>
        <taxon>Sphingobacteriia</taxon>
        <taxon>Sphingobacteriales</taxon>
        <taxon>Sphingobacteriaceae</taxon>
        <taxon>Pedobacter</taxon>
    </lineage>
</organism>
<sequence length="143" mass="14882">MKKLFIPLCAGALLMLGSSRLMAQETAKALIINTSSSSEVNKILASLKDADPSTYRLTVSTTNRGKASSTVYGTAPLSAIGKVNGSTGKIGGGYAASDVIVAVKVITNGKDFQRDIISKLNKNLSTQTVKTVSTSALRGGNMR</sequence>
<feature type="signal peptide" evidence="1">
    <location>
        <begin position="1"/>
        <end position="23"/>
    </location>
</feature>
<evidence type="ECO:0008006" key="4">
    <source>
        <dbReference type="Google" id="ProtNLM"/>
    </source>
</evidence>
<evidence type="ECO:0000256" key="1">
    <source>
        <dbReference type="SAM" id="SignalP"/>
    </source>
</evidence>
<name>A0A521CUF6_9SPHI</name>
<proteinExistence type="predicted"/>
<dbReference type="EMBL" id="FXTN01000004">
    <property type="protein sequence ID" value="SMO62361.1"/>
    <property type="molecule type" value="Genomic_DNA"/>
</dbReference>
<evidence type="ECO:0000313" key="2">
    <source>
        <dbReference type="EMBL" id="SMO62361.1"/>
    </source>
</evidence>
<dbReference type="AlphaFoldDB" id="A0A521CUF6"/>
<feature type="chain" id="PRO_5021700233" description="CHRD domain-containing protein" evidence="1">
    <location>
        <begin position="24"/>
        <end position="143"/>
    </location>
</feature>
<dbReference type="RefSeq" id="WP_142527856.1">
    <property type="nucleotide sequence ID" value="NZ_CBCSJO010000001.1"/>
</dbReference>
<keyword evidence="1" id="KW-0732">Signal</keyword>
<dbReference type="OrthoDB" id="765301at2"/>
<protein>
    <recommendedName>
        <fullName evidence="4">CHRD domain-containing protein</fullName>
    </recommendedName>
</protein>
<gene>
    <name evidence="2" type="ORF">SAMN06265348_104150</name>
</gene>
<reference evidence="2 3" key="1">
    <citation type="submission" date="2017-05" db="EMBL/GenBank/DDBJ databases">
        <authorList>
            <person name="Varghese N."/>
            <person name="Submissions S."/>
        </authorList>
    </citation>
    <scope>NUCLEOTIDE SEQUENCE [LARGE SCALE GENOMIC DNA]</scope>
    <source>
        <strain evidence="2 3">DSM 19036</strain>
    </source>
</reference>